<accession>A0A839HS49</accession>
<organism evidence="2 3">
    <name type="scientific">Aquariibacter albus</name>
    <dbReference type="NCBI Taxonomy" id="2759899"/>
    <lineage>
        <taxon>Bacteria</taxon>
        <taxon>Pseudomonadati</taxon>
        <taxon>Pseudomonadota</taxon>
        <taxon>Betaproteobacteria</taxon>
        <taxon>Burkholderiales</taxon>
        <taxon>Sphaerotilaceae</taxon>
        <taxon>Aquariibacter</taxon>
    </lineage>
</organism>
<comment type="caution">
    <text evidence="2">The sequence shown here is derived from an EMBL/GenBank/DDBJ whole genome shotgun (WGS) entry which is preliminary data.</text>
</comment>
<keyword evidence="1" id="KW-1133">Transmembrane helix</keyword>
<reference evidence="2 3" key="1">
    <citation type="submission" date="2020-08" db="EMBL/GenBank/DDBJ databases">
        <title>Aquariorum lacteus gen. nov., sp. nov., a new member of the family Comamonadaceae, isolated from freshwater aquarium.</title>
        <authorList>
            <person name="Chun S.-J."/>
        </authorList>
    </citation>
    <scope>NUCLEOTIDE SEQUENCE [LARGE SCALE GENOMIC DNA]</scope>
    <source>
        <strain evidence="2 3">SJAQ100</strain>
    </source>
</reference>
<gene>
    <name evidence="2" type="ORF">H4F90_08110</name>
</gene>
<keyword evidence="1" id="KW-0812">Transmembrane</keyword>
<dbReference type="AlphaFoldDB" id="A0A839HS49"/>
<evidence type="ECO:0000313" key="3">
    <source>
        <dbReference type="Proteomes" id="UP000586093"/>
    </source>
</evidence>
<evidence type="ECO:0008006" key="4">
    <source>
        <dbReference type="Google" id="ProtNLM"/>
    </source>
</evidence>
<keyword evidence="1" id="KW-0472">Membrane</keyword>
<keyword evidence="3" id="KW-1185">Reference proteome</keyword>
<dbReference type="EMBL" id="JACIVI010000002">
    <property type="protein sequence ID" value="MBB1161941.1"/>
    <property type="molecule type" value="Genomic_DNA"/>
</dbReference>
<feature type="transmembrane region" description="Helical" evidence="1">
    <location>
        <begin position="6"/>
        <end position="39"/>
    </location>
</feature>
<evidence type="ECO:0000256" key="1">
    <source>
        <dbReference type="SAM" id="Phobius"/>
    </source>
</evidence>
<sequence>MNPRIGWLLAALFSVLAIVQFGWQGAVFATTLVVFWLLLQFSRTVRALKVASGRPVGRIVSATELLPRLRPGLPLADLLLRTRSLGAKADWPVAAGESAGPEGPLPPGAGVYLWTDASGHRLRVALEKGRVSRWRLEPAGEGAETAAPPAA</sequence>
<dbReference type="RefSeq" id="WP_182663361.1">
    <property type="nucleotide sequence ID" value="NZ_JACIVI010000002.1"/>
</dbReference>
<proteinExistence type="predicted"/>
<dbReference type="Proteomes" id="UP000586093">
    <property type="component" value="Unassembled WGS sequence"/>
</dbReference>
<name>A0A839HS49_9BURK</name>
<protein>
    <recommendedName>
        <fullName evidence="4">Glycerate kinase</fullName>
    </recommendedName>
</protein>
<evidence type="ECO:0000313" key="2">
    <source>
        <dbReference type="EMBL" id="MBB1161941.1"/>
    </source>
</evidence>